<comment type="caution">
    <text evidence="2">The sequence shown here is derived from an EMBL/GenBank/DDBJ whole genome shotgun (WGS) entry which is preliminary data.</text>
</comment>
<keyword evidence="1" id="KW-0812">Transmembrane</keyword>
<proteinExistence type="predicted"/>
<accession>A0A139BQA9</accession>
<reference evidence="2 3" key="2">
    <citation type="submission" date="2016-03" db="EMBL/GenBank/DDBJ databases">
        <title>New uncultured bacterium of the family Gallionellaceae from acid mine drainage: description and reconstruction of genome based on metagenomic analysis of microbial community.</title>
        <authorList>
            <person name="Kadnikov V."/>
            <person name="Ivasenko D."/>
            <person name="Beletsky A."/>
            <person name="Mardanov A."/>
            <person name="Danilova E."/>
            <person name="Pimenov N."/>
            <person name="Karnachuk O."/>
            <person name="Ravin N."/>
        </authorList>
    </citation>
    <scope>NUCLEOTIDE SEQUENCE [LARGE SCALE GENOMIC DNA]</scope>
    <source>
        <strain evidence="2">ShG14-8</strain>
    </source>
</reference>
<feature type="transmembrane region" description="Helical" evidence="1">
    <location>
        <begin position="36"/>
        <end position="58"/>
    </location>
</feature>
<name>A0A139BQA9_9PROT</name>
<evidence type="ECO:0000313" key="2">
    <source>
        <dbReference type="EMBL" id="KXS30905.1"/>
    </source>
</evidence>
<reference evidence="2 3" key="1">
    <citation type="submission" date="2016-02" db="EMBL/GenBank/DDBJ databases">
        <authorList>
            <person name="Wen L."/>
            <person name="He K."/>
            <person name="Yang H."/>
        </authorList>
    </citation>
    <scope>NUCLEOTIDE SEQUENCE [LARGE SCALE GENOMIC DNA]</scope>
    <source>
        <strain evidence="2">ShG14-8</strain>
    </source>
</reference>
<evidence type="ECO:0000313" key="3">
    <source>
        <dbReference type="Proteomes" id="UP000070578"/>
    </source>
</evidence>
<sequence>MYPGTAQVEVRRNKVASVVCYKQGYYPAQKFVSNSISWTGVADIVGTFIFIVPIIGFYSPGAWNLDESNVTVNMVKE</sequence>
<evidence type="ECO:0000256" key="1">
    <source>
        <dbReference type="SAM" id="Phobius"/>
    </source>
</evidence>
<organism evidence="2 3">
    <name type="scientific">Candidatus Gallionella acididurans</name>
    <dbReference type="NCBI Taxonomy" id="1796491"/>
    <lineage>
        <taxon>Bacteria</taxon>
        <taxon>Pseudomonadati</taxon>
        <taxon>Pseudomonadota</taxon>
        <taxon>Betaproteobacteria</taxon>
        <taxon>Nitrosomonadales</taxon>
        <taxon>Gallionellaceae</taxon>
        <taxon>Gallionella</taxon>
    </lineage>
</organism>
<keyword evidence="1" id="KW-1133">Transmembrane helix</keyword>
<dbReference type="AlphaFoldDB" id="A0A139BQA9"/>
<dbReference type="Proteomes" id="UP000070578">
    <property type="component" value="Unassembled WGS sequence"/>
</dbReference>
<protein>
    <submittedName>
        <fullName evidence="2">Uncharacterized protein</fullName>
    </submittedName>
</protein>
<gene>
    <name evidence="2" type="ORF">AWT59_2966</name>
</gene>
<keyword evidence="1" id="KW-0472">Membrane</keyword>
<dbReference type="EMBL" id="LSLI01000122">
    <property type="protein sequence ID" value="KXS30905.1"/>
    <property type="molecule type" value="Genomic_DNA"/>
</dbReference>